<feature type="compositionally biased region" description="Polar residues" evidence="2">
    <location>
        <begin position="64"/>
        <end position="76"/>
    </location>
</feature>
<evidence type="ECO:0000313" key="4">
    <source>
        <dbReference type="EMBL" id="SPJ72628.1"/>
    </source>
</evidence>
<dbReference type="GO" id="GO:0003677">
    <property type="term" value="F:DNA binding"/>
    <property type="evidence" value="ECO:0007669"/>
    <property type="project" value="InterPro"/>
</dbReference>
<dbReference type="EMBL" id="ONZP01000070">
    <property type="protein sequence ID" value="SPJ72628.1"/>
    <property type="molecule type" value="Genomic_DNA"/>
</dbReference>
<protein>
    <recommendedName>
        <fullName evidence="3">Xylanolytic transcriptional activator regulatory domain-containing protein</fullName>
    </recommendedName>
</protein>
<gene>
    <name evidence="4" type="ORF">FTOL_02357</name>
</gene>
<evidence type="ECO:0000313" key="5">
    <source>
        <dbReference type="Proteomes" id="UP001187734"/>
    </source>
</evidence>
<dbReference type="Proteomes" id="UP001187734">
    <property type="component" value="Unassembled WGS sequence"/>
</dbReference>
<dbReference type="GO" id="GO:0006351">
    <property type="term" value="P:DNA-templated transcription"/>
    <property type="evidence" value="ECO:0007669"/>
    <property type="project" value="InterPro"/>
</dbReference>
<evidence type="ECO:0000259" key="3">
    <source>
        <dbReference type="SMART" id="SM00906"/>
    </source>
</evidence>
<dbReference type="Pfam" id="PF04082">
    <property type="entry name" value="Fungal_trans"/>
    <property type="match status" value="1"/>
</dbReference>
<dbReference type="SMART" id="SM00906">
    <property type="entry name" value="Fungal_trans"/>
    <property type="match status" value="1"/>
</dbReference>
<accession>A0AAE8SE99</accession>
<evidence type="ECO:0000256" key="2">
    <source>
        <dbReference type="SAM" id="MobiDB-lite"/>
    </source>
</evidence>
<dbReference type="GO" id="GO:0003700">
    <property type="term" value="F:DNA-binding transcription factor activity"/>
    <property type="evidence" value="ECO:0007669"/>
    <property type="project" value="InterPro"/>
</dbReference>
<sequence>MKRCISQLATDGNNRSRQITDELASSSPNASSHPVCSPQSIDNQLPTSSASQNNLPVRIASQHVTASPVTEASPSTGPKEGEGLVLEGGSSLSAHSTLAIDFLDRVAGADRRKGYEFETRELLDSLRQIVHVTKAQPPDAGGLFSFARPSAPLRPKPATMPPIKVAAAAIRSAEDRRLMAWMFLSVLLGSKSLSDICLKVYFSDDFSVAEYIILNIALYCFFRDDTIEGAEAPENYREEYKLSCQQNLETALSGLSLQIIPSHEMTLALLSGAIYAIELPKPSMAWILVLAAYQAAYFLGYHTRQSGSSAWCDTSSSSGLLFWAIYYLEKTLCLRLGRCSTIPDFEITVPFPGGSPAMDYCRNMVKLATLSGKVYEKLYSAQALVSLNEDGAFRVMTLSQELDAIHEQSQNAIRNNGGGSGVTATSLVSYEPADDGIIKQ</sequence>
<evidence type="ECO:0000256" key="1">
    <source>
        <dbReference type="ARBA" id="ARBA00023242"/>
    </source>
</evidence>
<dbReference type="GO" id="GO:0008270">
    <property type="term" value="F:zinc ion binding"/>
    <property type="evidence" value="ECO:0007669"/>
    <property type="project" value="InterPro"/>
</dbReference>
<feature type="region of interest" description="Disordered" evidence="2">
    <location>
        <begin position="64"/>
        <end position="87"/>
    </location>
</feature>
<feature type="region of interest" description="Disordered" evidence="2">
    <location>
        <begin position="1"/>
        <end position="51"/>
    </location>
</feature>
<dbReference type="PANTHER" id="PTHR46910:SF5">
    <property type="entry name" value="ZN(II)2CYS6 TRANSCRIPTION FACTOR (EUROFUNG)"/>
    <property type="match status" value="1"/>
</dbReference>
<dbReference type="PANTHER" id="PTHR46910">
    <property type="entry name" value="TRANSCRIPTION FACTOR PDR1"/>
    <property type="match status" value="1"/>
</dbReference>
<reference evidence="4" key="1">
    <citation type="submission" date="2018-03" db="EMBL/GenBank/DDBJ databases">
        <authorList>
            <person name="Guldener U."/>
        </authorList>
    </citation>
    <scope>NUCLEOTIDE SEQUENCE</scope>
</reference>
<organism evidence="4 5">
    <name type="scientific">Fusarium torulosum</name>
    <dbReference type="NCBI Taxonomy" id="33205"/>
    <lineage>
        <taxon>Eukaryota</taxon>
        <taxon>Fungi</taxon>
        <taxon>Dikarya</taxon>
        <taxon>Ascomycota</taxon>
        <taxon>Pezizomycotina</taxon>
        <taxon>Sordariomycetes</taxon>
        <taxon>Hypocreomycetidae</taxon>
        <taxon>Hypocreales</taxon>
        <taxon>Nectriaceae</taxon>
        <taxon>Fusarium</taxon>
    </lineage>
</organism>
<proteinExistence type="predicted"/>
<dbReference type="CDD" id="cd12148">
    <property type="entry name" value="fungal_TF_MHR"/>
    <property type="match status" value="1"/>
</dbReference>
<keyword evidence="1" id="KW-0539">Nucleus</keyword>
<keyword evidence="5" id="KW-1185">Reference proteome</keyword>
<comment type="caution">
    <text evidence="4">The sequence shown here is derived from an EMBL/GenBank/DDBJ whole genome shotgun (WGS) entry which is preliminary data.</text>
</comment>
<feature type="compositionally biased region" description="Polar residues" evidence="2">
    <location>
        <begin position="7"/>
        <end position="51"/>
    </location>
</feature>
<dbReference type="InterPro" id="IPR050987">
    <property type="entry name" value="AtrR-like"/>
</dbReference>
<feature type="domain" description="Xylanolytic transcriptional activator regulatory" evidence="3">
    <location>
        <begin position="285"/>
        <end position="358"/>
    </location>
</feature>
<dbReference type="InterPro" id="IPR007219">
    <property type="entry name" value="XnlR_reg_dom"/>
</dbReference>
<name>A0AAE8SE99_9HYPO</name>
<dbReference type="AlphaFoldDB" id="A0AAE8SE99"/>